<name>A0A4T0UXG4_9NEIS</name>
<keyword evidence="1" id="KW-0472">Membrane</keyword>
<sequence length="161" mass="17915">MRRCCWRRLQAGACGMSCRIAGATGRTSMLRRPAPGFSLLEVLVALALLVLAALLGEQLLWIGRQSLVDARQRAQALQLAEQELERLRGRYGVVQPPCREKGVEQGTRDERIGAADYRISWQVDSRCSPARHRLTVTVDWPGTGARQSLRLFAESGDAGWR</sequence>
<accession>A0A4T0UXG4</accession>
<organism evidence="2 3">
    <name type="scientific">Crenobacter intestini</name>
    <dbReference type="NCBI Taxonomy" id="2563443"/>
    <lineage>
        <taxon>Bacteria</taxon>
        <taxon>Pseudomonadati</taxon>
        <taxon>Pseudomonadota</taxon>
        <taxon>Betaproteobacteria</taxon>
        <taxon>Neisseriales</taxon>
        <taxon>Neisseriaceae</taxon>
        <taxon>Crenobacter</taxon>
    </lineage>
</organism>
<dbReference type="Pfam" id="PF07963">
    <property type="entry name" value="N_methyl"/>
    <property type="match status" value="1"/>
</dbReference>
<dbReference type="Proteomes" id="UP000308891">
    <property type="component" value="Unassembled WGS sequence"/>
</dbReference>
<keyword evidence="1" id="KW-0812">Transmembrane</keyword>
<evidence type="ECO:0000313" key="2">
    <source>
        <dbReference type="EMBL" id="TIC83446.1"/>
    </source>
</evidence>
<evidence type="ECO:0000313" key="3">
    <source>
        <dbReference type="Proteomes" id="UP000308891"/>
    </source>
</evidence>
<dbReference type="EMBL" id="STGJ01000007">
    <property type="protein sequence ID" value="TIC83446.1"/>
    <property type="molecule type" value="Genomic_DNA"/>
</dbReference>
<keyword evidence="1" id="KW-1133">Transmembrane helix</keyword>
<keyword evidence="3" id="KW-1185">Reference proteome</keyword>
<gene>
    <name evidence="2" type="ORF">E5K04_07765</name>
</gene>
<comment type="caution">
    <text evidence="2">The sequence shown here is derived from an EMBL/GenBank/DDBJ whole genome shotgun (WGS) entry which is preliminary data.</text>
</comment>
<evidence type="ECO:0000256" key="1">
    <source>
        <dbReference type="SAM" id="Phobius"/>
    </source>
</evidence>
<protein>
    <submittedName>
        <fullName evidence="2">Prepilin-type N-terminal cleavage/methylation domain-containing protein</fullName>
    </submittedName>
</protein>
<reference evidence="2 3" key="1">
    <citation type="submission" date="2019-04" db="EMBL/GenBank/DDBJ databases">
        <title>Crenobacter sp. nov.</title>
        <authorList>
            <person name="Shi S."/>
        </authorList>
    </citation>
    <scope>NUCLEOTIDE SEQUENCE [LARGE SCALE GENOMIC DNA]</scope>
    <source>
        <strain evidence="2 3">GY 70310</strain>
    </source>
</reference>
<proteinExistence type="predicted"/>
<dbReference type="NCBIfam" id="TIGR02532">
    <property type="entry name" value="IV_pilin_GFxxxE"/>
    <property type="match status" value="1"/>
</dbReference>
<dbReference type="InterPro" id="IPR012902">
    <property type="entry name" value="N_methyl_site"/>
</dbReference>
<dbReference type="AlphaFoldDB" id="A0A4T0UXG4"/>
<feature type="transmembrane region" description="Helical" evidence="1">
    <location>
        <begin position="36"/>
        <end position="56"/>
    </location>
</feature>